<dbReference type="CDD" id="cd16894">
    <property type="entry name" value="MltD-like"/>
    <property type="match status" value="1"/>
</dbReference>
<gene>
    <name evidence="2" type="ORF">SAMN04487931_1026</name>
</gene>
<evidence type="ECO:0000313" key="3">
    <source>
        <dbReference type="Proteomes" id="UP000199608"/>
    </source>
</evidence>
<organism evidence="2 3">
    <name type="scientific">Desulfobacula phenolica</name>
    <dbReference type="NCBI Taxonomy" id="90732"/>
    <lineage>
        <taxon>Bacteria</taxon>
        <taxon>Pseudomonadati</taxon>
        <taxon>Thermodesulfobacteriota</taxon>
        <taxon>Desulfobacteria</taxon>
        <taxon>Desulfobacterales</taxon>
        <taxon>Desulfobacteraceae</taxon>
        <taxon>Desulfobacula</taxon>
    </lineage>
</organism>
<dbReference type="Pfam" id="PF01464">
    <property type="entry name" value="SLT"/>
    <property type="match status" value="1"/>
</dbReference>
<dbReference type="SMART" id="SM00257">
    <property type="entry name" value="LysM"/>
    <property type="match status" value="3"/>
</dbReference>
<protein>
    <submittedName>
        <fullName evidence="2">Membrane-bound lytic murein transglycosylase D</fullName>
    </submittedName>
</protein>
<dbReference type="SUPFAM" id="SSF54106">
    <property type="entry name" value="LysM domain"/>
    <property type="match status" value="3"/>
</dbReference>
<dbReference type="PROSITE" id="PS51257">
    <property type="entry name" value="PROKAR_LIPOPROTEIN"/>
    <property type="match status" value="1"/>
</dbReference>
<feature type="domain" description="LysM" evidence="1">
    <location>
        <begin position="579"/>
        <end position="623"/>
    </location>
</feature>
<reference evidence="3" key="1">
    <citation type="submission" date="2016-10" db="EMBL/GenBank/DDBJ databases">
        <authorList>
            <person name="Varghese N."/>
            <person name="Submissions S."/>
        </authorList>
    </citation>
    <scope>NUCLEOTIDE SEQUENCE [LARGE SCALE GENOMIC DNA]</scope>
    <source>
        <strain evidence="3">DSM 3384</strain>
    </source>
</reference>
<dbReference type="Proteomes" id="UP000199608">
    <property type="component" value="Unassembled WGS sequence"/>
</dbReference>
<name>A0A1H2DRQ3_9BACT</name>
<feature type="domain" description="LysM" evidence="1">
    <location>
        <begin position="511"/>
        <end position="554"/>
    </location>
</feature>
<keyword evidence="3" id="KW-1185">Reference proteome</keyword>
<dbReference type="Gene3D" id="3.10.350.10">
    <property type="entry name" value="LysM domain"/>
    <property type="match status" value="3"/>
</dbReference>
<evidence type="ECO:0000313" key="2">
    <source>
        <dbReference type="EMBL" id="SDT85441.1"/>
    </source>
</evidence>
<proteinExistence type="predicted"/>
<dbReference type="CDD" id="cd00118">
    <property type="entry name" value="LysM"/>
    <property type="match status" value="3"/>
</dbReference>
<dbReference type="EMBL" id="FNLL01000002">
    <property type="protein sequence ID" value="SDT85441.1"/>
    <property type="molecule type" value="Genomic_DNA"/>
</dbReference>
<dbReference type="Pfam" id="PF01476">
    <property type="entry name" value="LysM"/>
    <property type="match status" value="3"/>
</dbReference>
<dbReference type="PANTHER" id="PTHR33734">
    <property type="entry name" value="LYSM DOMAIN-CONTAINING GPI-ANCHORED PROTEIN 2"/>
    <property type="match status" value="1"/>
</dbReference>
<dbReference type="InterPro" id="IPR008258">
    <property type="entry name" value="Transglycosylase_SLT_dom_1"/>
</dbReference>
<accession>A0A1H2DRQ3</accession>
<dbReference type="InterPro" id="IPR036779">
    <property type="entry name" value="LysM_dom_sf"/>
</dbReference>
<dbReference type="SUPFAM" id="SSF53955">
    <property type="entry name" value="Lysozyme-like"/>
    <property type="match status" value="1"/>
</dbReference>
<sequence length="624" mass="71464">MAQQTKLALILIILWITAGCQYTHNKNSSSDILKTINEPGKSIVNDNSLNDTKLITNSLEKSSKSKLNRTTSNFCLQNQVKTKTDPNESDLEKESDLSAQEKIDQALDLCNYAQQMWEKGKLEEALINLDSAYYSILEIDPDIYPEFNQQKEDIRFLISKRILEIYASRQIVVTGQHDEIPITLNTHVKKEIKRLTGPEKKFFIQSLERAQRYRPFIVSELKKAGLPEDLSWLPLIESGFKIRALSPARALGLWQFIPSTGYKFGLNRNYYIDERLDPEKATRAAIAYLRELHNLFGDWTTALAAYNCGESRVLRIIRNQRINYLDNFWDLYQNLPRETSRYVPRFLATLHIVNNLDKYNIKIDTPSMPFDFQVCEIKKQVRLKDIAKKIGMDTATLKELNPELRYALLPPEPYMLKIPKEKAQLFLSTIDELKTTVAPPPMYVFHRVRRGETLSGIANKYKTSIRAISVANNIHKSHKIFAGKVLKIPGRNNGSIASTATSPQLKPGQTLTYTVRRGDNLWNIARKFGTTTKNIMTTNRLSCTNLNIGQTLYITSKKQLILAKSDSSKKSSSQRNKSFSYRVKSGDSPFSIAKKYKMDLNRLLALNHLNKRSKIFPGQKLIIE</sequence>
<feature type="domain" description="LysM" evidence="1">
    <location>
        <begin position="444"/>
        <end position="488"/>
    </location>
</feature>
<dbReference type="AlphaFoldDB" id="A0A1H2DRQ3"/>
<dbReference type="Gene3D" id="1.10.530.10">
    <property type="match status" value="1"/>
</dbReference>
<dbReference type="InterPro" id="IPR023346">
    <property type="entry name" value="Lysozyme-like_dom_sf"/>
</dbReference>
<dbReference type="PANTHER" id="PTHR33734:SF22">
    <property type="entry name" value="MEMBRANE-BOUND LYTIC MUREIN TRANSGLYCOSYLASE D"/>
    <property type="match status" value="1"/>
</dbReference>
<dbReference type="RefSeq" id="WP_092230107.1">
    <property type="nucleotide sequence ID" value="NZ_FNLL01000002.1"/>
</dbReference>
<dbReference type="PROSITE" id="PS51782">
    <property type="entry name" value="LYSM"/>
    <property type="match status" value="3"/>
</dbReference>
<evidence type="ECO:0000259" key="1">
    <source>
        <dbReference type="PROSITE" id="PS51782"/>
    </source>
</evidence>
<dbReference type="InterPro" id="IPR018392">
    <property type="entry name" value="LysM"/>
</dbReference>